<sequence length="159" mass="18048">MACDLLSISSDKQVDESFLPLSGTKSFLDNLIDAIFIADLSDHKIIESKHVLRLFVLEAGADLRRRKIQALMKNPYNTQGLEEINTRLINDGKWSWERNVPKINGSLGQHGLYLLLNMENNSSSCAYNRYTEIRNSNKTDFEKERAESATIAKAHFSTI</sequence>
<dbReference type="AlphaFoldDB" id="A0A3N6NU59"/>
<proteinExistence type="predicted"/>
<keyword evidence="2" id="KW-1185">Reference proteome</keyword>
<comment type="caution">
    <text evidence="1">The sequence shown here is derived from an EMBL/GenBank/DDBJ whole genome shotgun (WGS) entry which is preliminary data.</text>
</comment>
<name>A0A3N6NU59_9CYAN</name>
<accession>A0A3N6NU59</accession>
<reference evidence="1 2" key="1">
    <citation type="journal article" date="2018" name="ACS Chem. Biol.">
        <title>Ketoreductase domain dysfunction expands chemodiversity: malyngamide biosynthesis in the cyanobacterium Okeania hirsuta.</title>
        <authorList>
            <person name="Moss N.A."/>
            <person name="Leao T."/>
            <person name="Rankin M."/>
            <person name="McCullough T.M."/>
            <person name="Qu P."/>
            <person name="Korobeynikov A."/>
            <person name="Smith J.L."/>
            <person name="Gerwick L."/>
            <person name="Gerwick W.H."/>
        </authorList>
    </citation>
    <scope>NUCLEOTIDE SEQUENCE [LARGE SCALE GENOMIC DNA]</scope>
    <source>
        <strain evidence="1 2">PAB10Feb10-1</strain>
    </source>
</reference>
<evidence type="ECO:0000313" key="1">
    <source>
        <dbReference type="EMBL" id="RQH22453.1"/>
    </source>
</evidence>
<dbReference type="EMBL" id="RCBY01000364">
    <property type="protein sequence ID" value="RQH22453.1"/>
    <property type="molecule type" value="Genomic_DNA"/>
</dbReference>
<protein>
    <submittedName>
        <fullName evidence="1">Uncharacterized protein</fullName>
    </submittedName>
</protein>
<evidence type="ECO:0000313" key="2">
    <source>
        <dbReference type="Proteomes" id="UP000269154"/>
    </source>
</evidence>
<dbReference type="Proteomes" id="UP000269154">
    <property type="component" value="Unassembled WGS sequence"/>
</dbReference>
<gene>
    <name evidence="1" type="ORF">D5R40_30935</name>
</gene>
<organism evidence="1 2">
    <name type="scientific">Okeania hirsuta</name>
    <dbReference type="NCBI Taxonomy" id="1458930"/>
    <lineage>
        <taxon>Bacteria</taxon>
        <taxon>Bacillati</taxon>
        <taxon>Cyanobacteriota</taxon>
        <taxon>Cyanophyceae</taxon>
        <taxon>Oscillatoriophycideae</taxon>
        <taxon>Oscillatoriales</taxon>
        <taxon>Microcoleaceae</taxon>
        <taxon>Okeania</taxon>
    </lineage>
</organism>